<dbReference type="EMBL" id="JACGCM010001747">
    <property type="protein sequence ID" value="KAF6150288.1"/>
    <property type="molecule type" value="Genomic_DNA"/>
</dbReference>
<organism evidence="5 6">
    <name type="scientific">Kingdonia uniflora</name>
    <dbReference type="NCBI Taxonomy" id="39325"/>
    <lineage>
        <taxon>Eukaryota</taxon>
        <taxon>Viridiplantae</taxon>
        <taxon>Streptophyta</taxon>
        <taxon>Embryophyta</taxon>
        <taxon>Tracheophyta</taxon>
        <taxon>Spermatophyta</taxon>
        <taxon>Magnoliopsida</taxon>
        <taxon>Ranunculales</taxon>
        <taxon>Circaeasteraceae</taxon>
        <taxon>Kingdonia</taxon>
    </lineage>
</organism>
<evidence type="ECO:0000256" key="1">
    <source>
        <dbReference type="PROSITE-ProRule" id="PRU00047"/>
    </source>
</evidence>
<gene>
    <name evidence="5" type="ORF">GIB67_033987</name>
</gene>
<protein>
    <recommendedName>
        <fullName evidence="4">CCHC-type domain-containing protein</fullName>
    </recommendedName>
</protein>
<dbReference type="SUPFAM" id="SSF57756">
    <property type="entry name" value="Retrovirus zinc finger-like domains"/>
    <property type="match status" value="1"/>
</dbReference>
<comment type="caution">
    <text evidence="5">The sequence shown here is derived from an EMBL/GenBank/DDBJ whole genome shotgun (WGS) entry which is preliminary data.</text>
</comment>
<dbReference type="GO" id="GO:0003676">
    <property type="term" value="F:nucleic acid binding"/>
    <property type="evidence" value="ECO:0007669"/>
    <property type="project" value="InterPro"/>
</dbReference>
<accession>A0A7J7M696</accession>
<sequence>MKAALRNNPNVAVRIGGSNNLTRSPPTGSENITMSQPDSPSEDIQSTSKEEENKGQAIEERLVDMSTFLGSLGCKMVPITIDDWRGFDKKKLDRIWEIIKQKFVLDEHNKKYCLQSLGKLWRSYKSRLRAKIDICKSQEELEVAKPKHIDSTHWKTFAKRKSCINFFEKIEELKESSGPNSSSLSFKDDILSKLFGPEQGGRVRGLGFGVTPSSLVIISQNKGNVAELEEELAAVKKKLNQSRRDAIEEAYNLKTMKPDTLDGKLRTRDIDNYCVFDNDEKLDFDSQIALISQQFRKLLKKRQFEKQGQNVNYKSRPHNRVKSYGKQTNSSTHPHNDSDQDLNKVECYRCRKYGHYAHSCPTKSSNSNHNAMNIKVTWDDDNNEFDDHPQEYENGNYCLEKLKKEKDALIVKLAMCEKEKHTAVGKLKLTEAELEKHKLDLTFTKQKLEVFLHGAKNIDKMLSMRKNSTEKRGLGFDEQNAKSTPQITKFIKATPVPSLPIQSVTNAPHSQTK</sequence>
<proteinExistence type="predicted"/>
<evidence type="ECO:0000256" key="3">
    <source>
        <dbReference type="SAM" id="MobiDB-lite"/>
    </source>
</evidence>
<keyword evidence="1" id="KW-0863">Zinc-finger</keyword>
<dbReference type="OrthoDB" id="1431795at2759"/>
<dbReference type="Gene3D" id="4.10.60.10">
    <property type="entry name" value="Zinc finger, CCHC-type"/>
    <property type="match status" value="1"/>
</dbReference>
<dbReference type="InterPro" id="IPR036875">
    <property type="entry name" value="Znf_CCHC_sf"/>
</dbReference>
<dbReference type="PROSITE" id="PS50158">
    <property type="entry name" value="ZF_CCHC"/>
    <property type="match status" value="1"/>
</dbReference>
<feature type="coiled-coil region" evidence="2">
    <location>
        <begin position="399"/>
        <end position="447"/>
    </location>
</feature>
<evidence type="ECO:0000256" key="2">
    <source>
        <dbReference type="SAM" id="Coils"/>
    </source>
</evidence>
<dbReference type="AlphaFoldDB" id="A0A7J7M696"/>
<evidence type="ECO:0000259" key="4">
    <source>
        <dbReference type="PROSITE" id="PS50158"/>
    </source>
</evidence>
<feature type="coiled-coil region" evidence="2">
    <location>
        <begin position="218"/>
        <end position="245"/>
    </location>
</feature>
<reference evidence="5 6" key="1">
    <citation type="journal article" date="2020" name="IScience">
        <title>Genome Sequencing of the Endangered Kingdonia uniflora (Circaeasteraceae, Ranunculales) Reveals Potential Mechanisms of Evolutionary Specialization.</title>
        <authorList>
            <person name="Sun Y."/>
            <person name="Deng T."/>
            <person name="Zhang A."/>
            <person name="Moore M.J."/>
            <person name="Landis J.B."/>
            <person name="Lin N."/>
            <person name="Zhang H."/>
            <person name="Zhang X."/>
            <person name="Huang J."/>
            <person name="Zhang X."/>
            <person name="Sun H."/>
            <person name="Wang H."/>
        </authorList>
    </citation>
    <scope>NUCLEOTIDE SEQUENCE [LARGE SCALE GENOMIC DNA]</scope>
    <source>
        <strain evidence="5">TB1705</strain>
        <tissue evidence="5">Leaf</tissue>
    </source>
</reference>
<evidence type="ECO:0000313" key="5">
    <source>
        <dbReference type="EMBL" id="KAF6150288.1"/>
    </source>
</evidence>
<name>A0A7J7M696_9MAGN</name>
<evidence type="ECO:0000313" key="6">
    <source>
        <dbReference type="Proteomes" id="UP000541444"/>
    </source>
</evidence>
<feature type="domain" description="CCHC-type" evidence="4">
    <location>
        <begin position="347"/>
        <end position="361"/>
    </location>
</feature>
<keyword evidence="1" id="KW-0862">Zinc</keyword>
<dbReference type="InterPro" id="IPR001878">
    <property type="entry name" value="Znf_CCHC"/>
</dbReference>
<keyword evidence="1" id="KW-0479">Metal-binding</keyword>
<feature type="region of interest" description="Disordered" evidence="3">
    <location>
        <begin position="1"/>
        <end position="56"/>
    </location>
</feature>
<dbReference type="PANTHER" id="PTHR33018">
    <property type="entry name" value="OS10G0338966 PROTEIN-RELATED"/>
    <property type="match status" value="1"/>
</dbReference>
<feature type="compositionally biased region" description="Polar residues" evidence="3">
    <location>
        <begin position="17"/>
        <end position="47"/>
    </location>
</feature>
<keyword evidence="6" id="KW-1185">Reference proteome</keyword>
<dbReference type="PANTHER" id="PTHR33018:SF37">
    <property type="entry name" value="TRANSPOSASE TNP1_EN_SPM-LIKE DOMAIN-CONTAINING PROTEIN"/>
    <property type="match status" value="1"/>
</dbReference>
<feature type="region of interest" description="Disordered" evidence="3">
    <location>
        <begin position="308"/>
        <end position="340"/>
    </location>
</feature>
<keyword evidence="2" id="KW-0175">Coiled coil</keyword>
<dbReference type="GO" id="GO:0008270">
    <property type="term" value="F:zinc ion binding"/>
    <property type="evidence" value="ECO:0007669"/>
    <property type="project" value="UniProtKB-KW"/>
</dbReference>
<dbReference type="Proteomes" id="UP000541444">
    <property type="component" value="Unassembled WGS sequence"/>
</dbReference>